<evidence type="ECO:0000256" key="1">
    <source>
        <dbReference type="ARBA" id="ARBA00022729"/>
    </source>
</evidence>
<reference evidence="7" key="1">
    <citation type="submission" date="2023-03" db="EMBL/GenBank/DDBJ databases">
        <authorList>
            <person name="Cremers G."/>
            <person name="Picone N."/>
        </authorList>
    </citation>
    <scope>NUCLEOTIDE SEQUENCE</scope>
    <source>
        <strain evidence="7">Sample_alias</strain>
    </source>
</reference>
<dbReference type="PROSITE" id="PS50005">
    <property type="entry name" value="TPR"/>
    <property type="match status" value="2"/>
</dbReference>
<dbReference type="EMBL" id="OX458932">
    <property type="protein sequence ID" value="CAI9086261.1"/>
    <property type="molecule type" value="Genomic_DNA"/>
</dbReference>
<keyword evidence="3" id="KW-0998">Cell outer membrane</keyword>
<dbReference type="NCBIfam" id="TIGR03302">
    <property type="entry name" value="OM_YfiO"/>
    <property type="match status" value="1"/>
</dbReference>
<protein>
    <submittedName>
        <fullName evidence="7">TPR repeats containing protein</fullName>
    </submittedName>
</protein>
<dbReference type="SUPFAM" id="SSF48452">
    <property type="entry name" value="TPR-like"/>
    <property type="match status" value="1"/>
</dbReference>
<evidence type="ECO:0000256" key="3">
    <source>
        <dbReference type="ARBA" id="ARBA00023237"/>
    </source>
</evidence>
<evidence type="ECO:0000256" key="4">
    <source>
        <dbReference type="PROSITE-ProRule" id="PRU00339"/>
    </source>
</evidence>
<feature type="repeat" description="TPR" evidence="4">
    <location>
        <begin position="87"/>
        <end position="120"/>
    </location>
</feature>
<dbReference type="InterPro" id="IPR011990">
    <property type="entry name" value="TPR-like_helical_dom_sf"/>
</dbReference>
<dbReference type="Pfam" id="PF13525">
    <property type="entry name" value="YfiO"/>
    <property type="match status" value="1"/>
</dbReference>
<name>A0ABM9IEY3_9BACT</name>
<accession>A0ABM9IEY3</accession>
<evidence type="ECO:0000256" key="2">
    <source>
        <dbReference type="ARBA" id="ARBA00023136"/>
    </source>
</evidence>
<keyword evidence="4" id="KW-0802">TPR repeat</keyword>
<feature type="repeat" description="TPR" evidence="4">
    <location>
        <begin position="175"/>
        <end position="208"/>
    </location>
</feature>
<dbReference type="Proteomes" id="UP001161497">
    <property type="component" value="Chromosome"/>
</dbReference>
<evidence type="ECO:0000259" key="6">
    <source>
        <dbReference type="Pfam" id="PF13525"/>
    </source>
</evidence>
<feature type="region of interest" description="Disordered" evidence="5">
    <location>
        <begin position="326"/>
        <end position="357"/>
    </location>
</feature>
<proteinExistence type="predicted"/>
<sequence length="357" mass="40204">MNTFRYRKVLLLFFLTFFFLKVELYAPLVWRPGEGWVDESTGTGLSASSSRDQLNLAKKFEEAKDYDNALKAYRILIRKWPYAVFAPEAQFRIGQCLEKKGDFLGANKAYDRMIQKYPSSSFFEQALERKLAIGNLYLAGEPKRLFNIPMGSGLDIAADIFESIIRAAPYGRFAPQAEFQLGLTRIKQKKFTDAIATFNRLLDKYPNHSLADDAQYEIGYTWYVASQASEYDQSATEKAIEGFEDYIVRYPSGDKVEAAKAHIAELKGKTTLGSFHIAQYYERAKNFKAAYIYYSDVIKQNPTSDQAKIAEQKIIQLRPLVAKDLGLPSLTSNPPSAPSPNGNSASSSETQQTKGTP</sequence>
<keyword evidence="2" id="KW-0472">Membrane</keyword>
<dbReference type="RefSeq" id="WP_009059269.1">
    <property type="nucleotide sequence ID" value="NZ_JAHXRZ010000007.1"/>
</dbReference>
<dbReference type="Pfam" id="PF13432">
    <property type="entry name" value="TPR_16"/>
    <property type="match status" value="1"/>
</dbReference>
<dbReference type="Gene3D" id="1.25.40.10">
    <property type="entry name" value="Tetratricopeptide repeat domain"/>
    <property type="match status" value="2"/>
</dbReference>
<feature type="domain" description="Outer membrane lipoprotein BamD-like" evidence="6">
    <location>
        <begin position="157"/>
        <end position="308"/>
    </location>
</feature>
<dbReference type="InterPro" id="IPR019734">
    <property type="entry name" value="TPR_rpt"/>
</dbReference>
<keyword evidence="1" id="KW-0732">Signal</keyword>
<evidence type="ECO:0000256" key="5">
    <source>
        <dbReference type="SAM" id="MobiDB-lite"/>
    </source>
</evidence>
<organism evidence="7 8">
    <name type="scientific">Candidatus Methylacidiphilum fumarolicum</name>
    <dbReference type="NCBI Taxonomy" id="591154"/>
    <lineage>
        <taxon>Bacteria</taxon>
        <taxon>Pseudomonadati</taxon>
        <taxon>Verrucomicrobiota</taxon>
        <taxon>Methylacidiphilae</taxon>
        <taxon>Methylacidiphilales</taxon>
        <taxon>Methylacidiphilaceae</taxon>
        <taxon>Methylacidiphilum (ex Ratnadevi et al. 2023)</taxon>
    </lineage>
</organism>
<feature type="compositionally biased region" description="Low complexity" evidence="5">
    <location>
        <begin position="327"/>
        <end position="348"/>
    </location>
</feature>
<dbReference type="InterPro" id="IPR039565">
    <property type="entry name" value="BamD-like"/>
</dbReference>
<dbReference type="InterPro" id="IPR017689">
    <property type="entry name" value="BamD"/>
</dbReference>
<keyword evidence="8" id="KW-1185">Reference proteome</keyword>
<gene>
    <name evidence="7" type="primary">nrfG</name>
    <name evidence="7" type="ORF">MFUM_1939</name>
</gene>
<dbReference type="SMART" id="SM00028">
    <property type="entry name" value="TPR"/>
    <property type="match status" value="4"/>
</dbReference>
<evidence type="ECO:0000313" key="8">
    <source>
        <dbReference type="Proteomes" id="UP001161497"/>
    </source>
</evidence>
<evidence type="ECO:0000313" key="7">
    <source>
        <dbReference type="EMBL" id="CAI9086261.1"/>
    </source>
</evidence>